<feature type="domain" description="N-acetyltransferase" evidence="3">
    <location>
        <begin position="1"/>
        <end position="159"/>
    </location>
</feature>
<dbReference type="AlphaFoldDB" id="A0A8I0DUD6"/>
<keyword evidence="5" id="KW-1185">Reference proteome</keyword>
<name>A0A8I0DUD6_9FIRM</name>
<sequence>MQIMNATEEDKDELLALYHAMIGGPCEWSETYPDENTIAFDLKNEDLFVMKNDAGEIIATISIDHDDAVESLTCWHEDQAPSGELSRLCVRKDMQGQGIAKQMMNYAGDVLKNRGMKGIHILVREGHVVALSTYAKIGFRTVGECDLFDKHFICMEKKF</sequence>
<organism evidence="4 5">
    <name type="scientific">Coprococcus hominis</name>
    <name type="common">ex Liu et al. 2022</name>
    <dbReference type="NCBI Taxonomy" id="2763039"/>
    <lineage>
        <taxon>Bacteria</taxon>
        <taxon>Bacillati</taxon>
        <taxon>Bacillota</taxon>
        <taxon>Clostridia</taxon>
        <taxon>Lachnospirales</taxon>
        <taxon>Lachnospiraceae</taxon>
        <taxon>Coprococcus</taxon>
    </lineage>
</organism>
<proteinExistence type="predicted"/>
<reference evidence="4 5" key="1">
    <citation type="submission" date="2020-08" db="EMBL/GenBank/DDBJ databases">
        <title>Genome public.</title>
        <authorList>
            <person name="Liu C."/>
            <person name="Sun Q."/>
        </authorList>
    </citation>
    <scope>NUCLEOTIDE SEQUENCE [LARGE SCALE GENOMIC DNA]</scope>
    <source>
        <strain evidence="4 5">NSJ-10</strain>
    </source>
</reference>
<evidence type="ECO:0000259" key="3">
    <source>
        <dbReference type="PROSITE" id="PS51186"/>
    </source>
</evidence>
<accession>A0A8I0DUD6</accession>
<dbReference type="GO" id="GO:0016747">
    <property type="term" value="F:acyltransferase activity, transferring groups other than amino-acyl groups"/>
    <property type="evidence" value="ECO:0007669"/>
    <property type="project" value="InterPro"/>
</dbReference>
<dbReference type="InterPro" id="IPR016181">
    <property type="entry name" value="Acyl_CoA_acyltransferase"/>
</dbReference>
<dbReference type="Proteomes" id="UP000615234">
    <property type="component" value="Unassembled WGS sequence"/>
</dbReference>
<protein>
    <submittedName>
        <fullName evidence="4">GNAT family N-acetyltransferase</fullName>
    </submittedName>
</protein>
<dbReference type="Gene3D" id="3.40.630.30">
    <property type="match status" value="1"/>
</dbReference>
<evidence type="ECO:0000313" key="5">
    <source>
        <dbReference type="Proteomes" id="UP000615234"/>
    </source>
</evidence>
<comment type="caution">
    <text evidence="4">The sequence shown here is derived from an EMBL/GenBank/DDBJ whole genome shotgun (WGS) entry which is preliminary data.</text>
</comment>
<evidence type="ECO:0000313" key="4">
    <source>
        <dbReference type="EMBL" id="MBC5662172.1"/>
    </source>
</evidence>
<dbReference type="SUPFAM" id="SSF55729">
    <property type="entry name" value="Acyl-CoA N-acyltransferases (Nat)"/>
    <property type="match status" value="1"/>
</dbReference>
<evidence type="ECO:0000256" key="1">
    <source>
        <dbReference type="ARBA" id="ARBA00022679"/>
    </source>
</evidence>
<keyword evidence="1 4" id="KW-0808">Transferase</keyword>
<dbReference type="InterPro" id="IPR000182">
    <property type="entry name" value="GNAT_dom"/>
</dbReference>
<gene>
    <name evidence="4" type="ORF">H8S09_04570</name>
</gene>
<dbReference type="CDD" id="cd04301">
    <property type="entry name" value="NAT_SF"/>
    <property type="match status" value="1"/>
</dbReference>
<keyword evidence="2" id="KW-0012">Acyltransferase</keyword>
<dbReference type="InterPro" id="IPR050832">
    <property type="entry name" value="Bact_Acetyltransf"/>
</dbReference>
<dbReference type="EMBL" id="JACOOX010000002">
    <property type="protein sequence ID" value="MBC5662172.1"/>
    <property type="molecule type" value="Genomic_DNA"/>
</dbReference>
<dbReference type="Pfam" id="PF00583">
    <property type="entry name" value="Acetyltransf_1"/>
    <property type="match status" value="1"/>
</dbReference>
<evidence type="ECO:0000256" key="2">
    <source>
        <dbReference type="ARBA" id="ARBA00023315"/>
    </source>
</evidence>
<dbReference type="PROSITE" id="PS51186">
    <property type="entry name" value="GNAT"/>
    <property type="match status" value="1"/>
</dbReference>
<dbReference type="PANTHER" id="PTHR43877">
    <property type="entry name" value="AMINOALKYLPHOSPHONATE N-ACETYLTRANSFERASE-RELATED-RELATED"/>
    <property type="match status" value="1"/>
</dbReference>
<dbReference type="RefSeq" id="WP_008402123.1">
    <property type="nucleotide sequence ID" value="NZ_JACOOX010000002.1"/>
</dbReference>